<evidence type="ECO:0000313" key="8">
    <source>
        <dbReference type="EMBL" id="ABP00297.1"/>
    </source>
</evidence>
<dbReference type="InterPro" id="IPR011012">
    <property type="entry name" value="Longin-like_dom_sf"/>
</dbReference>
<feature type="domain" description="MHD" evidence="7">
    <location>
        <begin position="207"/>
        <end position="480"/>
    </location>
</feature>
<dbReference type="PROSITE" id="PS51072">
    <property type="entry name" value="MHD"/>
    <property type="match status" value="1"/>
</dbReference>
<dbReference type="GO" id="GO:0006886">
    <property type="term" value="P:intracellular protein transport"/>
    <property type="evidence" value="ECO:0007669"/>
    <property type="project" value="UniProtKB-UniRule"/>
</dbReference>
<dbReference type="Gramene" id="ABP00297">
    <property type="protein sequence ID" value="ABP00297"/>
    <property type="gene ID" value="OSTLU_13352"/>
</dbReference>
<dbReference type="InterPro" id="IPR001392">
    <property type="entry name" value="Clathrin_mu"/>
</dbReference>
<dbReference type="InterPro" id="IPR028565">
    <property type="entry name" value="MHD"/>
</dbReference>
<evidence type="ECO:0000313" key="9">
    <source>
        <dbReference type="Proteomes" id="UP000001568"/>
    </source>
</evidence>
<keyword evidence="9" id="KW-1185">Reference proteome</keyword>
<dbReference type="EMBL" id="CP000596">
    <property type="protein sequence ID" value="ABP00297.1"/>
    <property type="molecule type" value="Genomic_DNA"/>
</dbReference>
<dbReference type="KEGG" id="olu:OSTLU_13352"/>
<dbReference type="eggNOG" id="KOG0937">
    <property type="taxonomic scope" value="Eukaryota"/>
</dbReference>
<evidence type="ECO:0000256" key="4">
    <source>
        <dbReference type="ARBA" id="ARBA00023136"/>
    </source>
</evidence>
<dbReference type="SUPFAM" id="SSF49447">
    <property type="entry name" value="Second domain of Mu2 adaptin subunit (ap50) of ap2 adaptor"/>
    <property type="match status" value="1"/>
</dbReference>
<comment type="similarity">
    <text evidence="5">Belongs to the adaptor complexes medium subunit family.</text>
</comment>
<dbReference type="Pfam" id="PF01217">
    <property type="entry name" value="Clat_adaptor_s"/>
    <property type="match status" value="1"/>
</dbReference>
<dbReference type="Gene3D" id="3.30.450.60">
    <property type="match status" value="1"/>
</dbReference>
<keyword evidence="2 5" id="KW-0813">Transport</keyword>
<dbReference type="GeneID" id="5006043"/>
<dbReference type="GO" id="GO:0030131">
    <property type="term" value="C:clathrin adaptor complex"/>
    <property type="evidence" value="ECO:0007669"/>
    <property type="project" value="UniProtKB-UniRule"/>
</dbReference>
<protein>
    <recommendedName>
        <fullName evidence="7">MHD domain-containing protein</fullName>
    </recommendedName>
</protein>
<evidence type="ECO:0000256" key="3">
    <source>
        <dbReference type="ARBA" id="ARBA00022927"/>
    </source>
</evidence>
<dbReference type="OMA" id="DYGYIQN"/>
<dbReference type="InterPro" id="IPR050431">
    <property type="entry name" value="Adaptor_comp_med_subunit"/>
</dbReference>
<reference evidence="8 9" key="1">
    <citation type="journal article" date="2007" name="Proc. Natl. Acad. Sci. U.S.A.">
        <title>The tiny eukaryote Ostreococcus provides genomic insights into the paradox of plankton speciation.</title>
        <authorList>
            <person name="Palenik B."/>
            <person name="Grimwood J."/>
            <person name="Aerts A."/>
            <person name="Rouze P."/>
            <person name="Salamov A."/>
            <person name="Putnam N."/>
            <person name="Dupont C."/>
            <person name="Jorgensen R."/>
            <person name="Derelle E."/>
            <person name="Rombauts S."/>
            <person name="Zhou K."/>
            <person name="Otillar R."/>
            <person name="Merchant S.S."/>
            <person name="Podell S."/>
            <person name="Gaasterland T."/>
            <person name="Napoli C."/>
            <person name="Gendler K."/>
            <person name="Manuell A."/>
            <person name="Tai V."/>
            <person name="Vallon O."/>
            <person name="Piganeau G."/>
            <person name="Jancek S."/>
            <person name="Heijde M."/>
            <person name="Jabbari K."/>
            <person name="Bowler C."/>
            <person name="Lohr M."/>
            <person name="Robbens S."/>
            <person name="Werner G."/>
            <person name="Dubchak I."/>
            <person name="Pazour G.J."/>
            <person name="Ren Q."/>
            <person name="Paulsen I."/>
            <person name="Delwiche C."/>
            <person name="Schmutz J."/>
            <person name="Rokhsar D."/>
            <person name="Van de Peer Y."/>
            <person name="Moreau H."/>
            <person name="Grigoriev I.V."/>
        </authorList>
    </citation>
    <scope>NUCLEOTIDE SEQUENCE [LARGE SCALE GENOMIC DNA]</scope>
    <source>
        <strain evidence="8 9">CCE9901</strain>
    </source>
</reference>
<dbReference type="RefSeq" id="XP_001422003.1">
    <property type="nucleotide sequence ID" value="XM_001421966.1"/>
</dbReference>
<dbReference type="CDD" id="cd09253">
    <property type="entry name" value="AP-4_Mu4_Cterm"/>
    <property type="match status" value="1"/>
</dbReference>
<comment type="subcellular location">
    <subcellularLocation>
        <location evidence="1">Endomembrane system</location>
    </subcellularLocation>
</comment>
<keyword evidence="3 5" id="KW-0653">Protein transport</keyword>
<dbReference type="OrthoDB" id="10259133at2759"/>
<dbReference type="Gene3D" id="2.60.40.1170">
    <property type="entry name" value="Mu homology domain, subdomain B"/>
    <property type="match status" value="2"/>
</dbReference>
<dbReference type="HOGENOM" id="CLU_026996_5_0_1"/>
<dbReference type="SUPFAM" id="SSF64356">
    <property type="entry name" value="SNARE-like"/>
    <property type="match status" value="1"/>
</dbReference>
<evidence type="ECO:0000256" key="1">
    <source>
        <dbReference type="ARBA" id="ARBA00004308"/>
    </source>
</evidence>
<proteinExistence type="inferred from homology"/>
<name>A4S949_OSTLU</name>
<dbReference type="Pfam" id="PF00928">
    <property type="entry name" value="Adap_comp_sub"/>
    <property type="match status" value="1"/>
</dbReference>
<dbReference type="InterPro" id="IPR022775">
    <property type="entry name" value="AP_mu_sigma_su"/>
</dbReference>
<dbReference type="PRINTS" id="PR00314">
    <property type="entry name" value="CLATHRINADPT"/>
</dbReference>
<dbReference type="InterPro" id="IPR036168">
    <property type="entry name" value="AP2_Mu_C_sf"/>
</dbReference>
<feature type="region of interest" description="Disordered" evidence="6">
    <location>
        <begin position="44"/>
        <end position="64"/>
    </location>
</feature>
<evidence type="ECO:0000256" key="6">
    <source>
        <dbReference type="SAM" id="MobiDB-lite"/>
    </source>
</evidence>
<evidence type="ECO:0000259" key="7">
    <source>
        <dbReference type="PROSITE" id="PS51072"/>
    </source>
</evidence>
<sequence>MLSQFFILSPRGDALVTKDFRRDLPRRTHETFYRTVRAWARSRRREDGEEDAEESAMGEHSREYSGAPAVFREDGVNYAHVKASGLYFVATTTRNASGSVILELLHRLARLVKDYCGALTEDAVRKNATLVYEVIDEAMDYGYAQTTSTEMLRERVCNEPVEIGGGLAGMLAAINLMNAASVASGVNRVSSSATQKSVVSASSATTRDEIFVDIIEKVNVTFNANGDVVTSEINGHIQVRNFLQGEDTKVKLALSEDLTIGGKGASAGGAYTGVILDDCNFHETANLDQFDIDRTISLRPPQGEFSLMHYRSADDFKPPFRIVPIIDESVPYKVGIELKLYADFNAKHTCTGCIVTLPIPKGAIGATARLPKHVTASTQHVMYDAAEKQIVWQFKKLPGGSDHECSVQISLQSERIPNVRREIGPLSLTFQIPTFSASDLAVRYLQVVGSSNEPRHRDDPPRNPHRWIRYMTKSSSYVVRI</sequence>
<dbReference type="GO" id="GO:0012505">
    <property type="term" value="C:endomembrane system"/>
    <property type="evidence" value="ECO:0007669"/>
    <property type="project" value="UniProtKB-SubCell"/>
</dbReference>
<dbReference type="GO" id="GO:0016192">
    <property type="term" value="P:vesicle-mediated transport"/>
    <property type="evidence" value="ECO:0007669"/>
    <property type="project" value="InterPro"/>
</dbReference>
<accession>A4S949</accession>
<dbReference type="FunFam" id="3.30.450.60:FF:000002">
    <property type="entry name" value="AP-2 complex subunit mu, putative"/>
    <property type="match status" value="1"/>
</dbReference>
<dbReference type="PANTHER" id="PTHR10529">
    <property type="entry name" value="AP COMPLEX SUBUNIT MU"/>
    <property type="match status" value="1"/>
</dbReference>
<dbReference type="STRING" id="436017.A4S949"/>
<dbReference type="AlphaFoldDB" id="A4S949"/>
<evidence type="ECO:0000256" key="2">
    <source>
        <dbReference type="ARBA" id="ARBA00022448"/>
    </source>
</evidence>
<dbReference type="PIRSF" id="PIRSF005992">
    <property type="entry name" value="Clathrin_mu"/>
    <property type="match status" value="1"/>
</dbReference>
<gene>
    <name evidence="8" type="ORF">OSTLU_13352</name>
</gene>
<keyword evidence="4" id="KW-0472">Membrane</keyword>
<organism evidence="8 9">
    <name type="scientific">Ostreococcus lucimarinus (strain CCE9901)</name>
    <dbReference type="NCBI Taxonomy" id="436017"/>
    <lineage>
        <taxon>Eukaryota</taxon>
        <taxon>Viridiplantae</taxon>
        <taxon>Chlorophyta</taxon>
        <taxon>Mamiellophyceae</taxon>
        <taxon>Mamiellales</taxon>
        <taxon>Bathycoccaceae</taxon>
        <taxon>Ostreococcus</taxon>
    </lineage>
</organism>
<dbReference type="Proteomes" id="UP000001568">
    <property type="component" value="Chromosome 16"/>
</dbReference>
<dbReference type="CDD" id="cd14838">
    <property type="entry name" value="AP4_Mu_N"/>
    <property type="match status" value="1"/>
</dbReference>
<evidence type="ECO:0000256" key="5">
    <source>
        <dbReference type="PIRNR" id="PIRNR005992"/>
    </source>
</evidence>